<dbReference type="Pfam" id="PF07728">
    <property type="entry name" value="AAA_5"/>
    <property type="match status" value="1"/>
</dbReference>
<dbReference type="GO" id="GO:0016887">
    <property type="term" value="F:ATP hydrolysis activity"/>
    <property type="evidence" value="ECO:0007669"/>
    <property type="project" value="InterPro"/>
</dbReference>
<dbReference type="InterPro" id="IPR011704">
    <property type="entry name" value="ATPase_dyneun-rel_AAA"/>
</dbReference>
<sequence>MTDGTTYDIIRNRLQEQADGLRSRLSQLNEARKAVFGAVDTALIANDRIHTSNYCLARDIVAVGNYCLFGYNVQVGLRAGIALQDVFSGFTFTDNQFRESGLQPLSDEQFTTDFHNLYRYYKEAYFARFALRGQYLYMVFHLKPGSTDFKAFKWLIANDSFRYIDNRSDHEVSFPEQYEFSWKMASRDDQRHGRHPHVSILDRVFVETTGGDLTIKVEDNTNDGRGIFQESVAYKDQTLDDAEFAYADLGHLIALRIKPYQEEARYFIYNEKMQRAERIDALSQSGILLPDNQGLIFANGYYLQTGAYKVFDHPPANLRFKKRISSPNGEDFLFVFYSPLSGSCLLLQYNIISQEVATPIPCSGFTLFPNGELAYFKAEEEPTKHHVVQIWQTPFTSGEAPPNPSSGSYLYKVGNKEIVQAMAACQEVLTLTAREDSYANLYEELVKRTTELLDSYYWIGEAEAFRLSEPLKAIQGTAHTAIDEFEKELQARRRTKVATETVQERANALFAAIRRSSYTHIDEFVESLSELRALRGEAIGLKALRYADVPLIEQLEKEVAEANARIAEQCVSFLLEPGALASYESRIAAQAAAIPDVSTAAQAGEVQEAIQEISHALELLIEMVGNLKIEDPTQSTRIIDAISALFARLNQQQAAVRKREQALQSTEAQAAFGAQLKLLGQSTANYLSLSDSPEKCDEYLSRIMVQLEEIESKFAELEGFIEELSAKREEIYSAFEARRSSLVEARNNRTAALARAAERMLDGIQKRAAAFQKASGIHSFFSADLMVEKVRDTVAQLQALGDANKAAAVQARLKTLREEALRTLRDKQDLFAEGGSLIQLGRHRFSVNAQPLELAIVQQDGGMYYHLTGTNFYEAVEDPQFLQTKDAWGQALISENEHVYRAEYLAYQLWQQHPGWPAEREALLPLVQQAASQRYQEGYTRGVHDEDAAYLLSALLRMSRDMGLLQYPPVVRACAKMWWTAFAGEEAQELYQQQLSSAGEILRCFPATHEFDYLQDSLEGELRQFNAQMGLFPELAAPQAAAYLFRERTAGSRFICSAEAASLYQQLVGYLSAQKALQRFQAAAENLSGRHREQYLLLRKWVQAFVATLNEPDAWAPYLDETAALFFANDFDQENVANTASVASLNELRGSHPLLENLPYRLDFHAFNSRLQQFCGETVPKFQAYAALKRELAAKVRAQLQLDTFRPKVMSSFVRNRLIDQVYLPLFGDNLAKQIGTAGEQSRTDRMGMLLLLSPPGYGKTTLMEYLANRLGLVFMKINGPAIGHEVTSLAPEDANSMAAAKELEKLNLAFEMGDNIMLYLDDIQHCHPEFLQKFISLCDAQRRIEGVHKGKAKTYDLRGKRVAVVMAGNPYTESGARFKVPDMLANRADIYNLGDIIGGAAAAFQLSYIENALTSNPALSVLAGRSMKDVYTLVDSLESPAESPPEWEGSYSAQELADFRKAMQLLLKARDTVLLVNQEYIRAAGMKDAYRTEPAFRLQGSYRNMNKLAEKIAPVMNEDELQALLLSHYEGEVQTLTADAEANYLKLKELMGLLSSKEQQRWEEIKAAFRKNQLFHGADGQDRMVQVLEQLNAFNEGLSGIADALKRR</sequence>
<dbReference type="SMART" id="SM00382">
    <property type="entry name" value="AAA"/>
    <property type="match status" value="1"/>
</dbReference>
<dbReference type="Pfam" id="PF25472">
    <property type="entry name" value="DUF7902"/>
    <property type="match status" value="1"/>
</dbReference>
<dbReference type="InterPro" id="IPR003593">
    <property type="entry name" value="AAA+_ATPase"/>
</dbReference>
<dbReference type="InterPro" id="IPR027417">
    <property type="entry name" value="P-loop_NTPase"/>
</dbReference>
<keyword evidence="3" id="KW-1185">Reference proteome</keyword>
<gene>
    <name evidence="2" type="ORF">FRY97_03695</name>
</gene>
<dbReference type="SUPFAM" id="SSF52540">
    <property type="entry name" value="P-loop containing nucleoside triphosphate hydrolases"/>
    <property type="match status" value="1"/>
</dbReference>
<protein>
    <submittedName>
        <fullName evidence="2">AAA family ATPase</fullName>
    </submittedName>
</protein>
<reference evidence="2 3" key="1">
    <citation type="submission" date="2019-08" db="EMBL/GenBank/DDBJ databases">
        <title>Genome of Phaeodactylibacter luteus.</title>
        <authorList>
            <person name="Bowman J.P."/>
        </authorList>
    </citation>
    <scope>NUCLEOTIDE SEQUENCE [LARGE SCALE GENOMIC DNA]</scope>
    <source>
        <strain evidence="2 3">KCTC 42180</strain>
    </source>
</reference>
<accession>A0A5C6S319</accession>
<dbReference type="InterPro" id="IPR020958">
    <property type="entry name" value="DUF3686"/>
</dbReference>
<dbReference type="OrthoDB" id="9814769at2"/>
<feature type="domain" description="AAA+ ATPase" evidence="1">
    <location>
        <begin position="1246"/>
        <end position="1399"/>
    </location>
</feature>
<dbReference type="EMBL" id="VOOR01000005">
    <property type="protein sequence ID" value="TXB68012.1"/>
    <property type="molecule type" value="Genomic_DNA"/>
</dbReference>
<evidence type="ECO:0000313" key="3">
    <source>
        <dbReference type="Proteomes" id="UP000321580"/>
    </source>
</evidence>
<dbReference type="InterPro" id="IPR057224">
    <property type="entry name" value="DUF7902"/>
</dbReference>
<dbReference type="Pfam" id="PF12458">
    <property type="entry name" value="DUF3686"/>
    <property type="match status" value="1"/>
</dbReference>
<dbReference type="CDD" id="cd00009">
    <property type="entry name" value="AAA"/>
    <property type="match status" value="1"/>
</dbReference>
<evidence type="ECO:0000259" key="1">
    <source>
        <dbReference type="SMART" id="SM00382"/>
    </source>
</evidence>
<evidence type="ECO:0000313" key="2">
    <source>
        <dbReference type="EMBL" id="TXB68012.1"/>
    </source>
</evidence>
<dbReference type="GO" id="GO:0005524">
    <property type="term" value="F:ATP binding"/>
    <property type="evidence" value="ECO:0007669"/>
    <property type="project" value="InterPro"/>
</dbReference>
<dbReference type="Gene3D" id="3.40.50.300">
    <property type="entry name" value="P-loop containing nucleotide triphosphate hydrolases"/>
    <property type="match status" value="1"/>
</dbReference>
<name>A0A5C6S319_9BACT</name>
<comment type="caution">
    <text evidence="2">The sequence shown here is derived from an EMBL/GenBank/DDBJ whole genome shotgun (WGS) entry which is preliminary data.</text>
</comment>
<dbReference type="Proteomes" id="UP000321580">
    <property type="component" value="Unassembled WGS sequence"/>
</dbReference>
<proteinExistence type="predicted"/>
<organism evidence="2 3">
    <name type="scientific">Phaeodactylibacter luteus</name>
    <dbReference type="NCBI Taxonomy" id="1564516"/>
    <lineage>
        <taxon>Bacteria</taxon>
        <taxon>Pseudomonadati</taxon>
        <taxon>Bacteroidota</taxon>
        <taxon>Saprospiria</taxon>
        <taxon>Saprospirales</taxon>
        <taxon>Haliscomenobacteraceae</taxon>
        <taxon>Phaeodactylibacter</taxon>
    </lineage>
</organism>